<gene>
    <name evidence="2" type="ORF">SG35_025955</name>
</gene>
<keyword evidence="1" id="KW-0812">Transmembrane</keyword>
<dbReference type="Proteomes" id="UP000032568">
    <property type="component" value="Chromosome"/>
</dbReference>
<accession>A0AAE9YVI4</accession>
<dbReference type="EMBL" id="CP059735">
    <property type="protein sequence ID" value="WDE02035.1"/>
    <property type="molecule type" value="Genomic_DNA"/>
</dbReference>
<feature type="transmembrane region" description="Helical" evidence="1">
    <location>
        <begin position="187"/>
        <end position="208"/>
    </location>
</feature>
<reference evidence="2 3" key="2">
    <citation type="journal article" date="2022" name="Mar. Drugs">
        <title>Bioassay-Guided Fractionation Leads to the Detection of Cholic Acid Generated by the Rare Thalassomonas sp.</title>
        <authorList>
            <person name="Pheiffer F."/>
            <person name="Schneider Y.K."/>
            <person name="Hansen E.H."/>
            <person name="Andersen J.H."/>
            <person name="Isaksson J."/>
            <person name="Busche T."/>
            <person name="R C."/>
            <person name="Kalinowski J."/>
            <person name="Zyl L.V."/>
            <person name="Trindade M."/>
        </authorList>
    </citation>
    <scope>NUCLEOTIDE SEQUENCE [LARGE SCALE GENOMIC DNA]</scope>
    <source>
        <strain evidence="2 3">A5K-106</strain>
    </source>
</reference>
<sequence>MLFIGIQFVIWSVSGAYMVIFDIDYIHGDSLVQQHQDVINDKQINFSLKQVLNRYPQAEKLSLGSFVKQPVYRFSHDGRQYMVSGVNGDLLSPISEAQAKAAARYYYSGSGNISEVELISDNPPSELSKRHLPVYRVNFDDFASPSLYISQLSGKVVTKRHEFWRGFDVMFILHVMDYQDGDPDNKLLLVSSLLGLLAALTGLVLVYFKVFRKKAVDGGSQKLMAAQVRLNKESV</sequence>
<evidence type="ECO:0000256" key="1">
    <source>
        <dbReference type="SAM" id="Phobius"/>
    </source>
</evidence>
<proteinExistence type="predicted"/>
<dbReference type="KEGG" id="tact:SG35_025955"/>
<dbReference type="AlphaFoldDB" id="A0AAE9YVI4"/>
<evidence type="ECO:0000313" key="2">
    <source>
        <dbReference type="EMBL" id="WDE02035.1"/>
    </source>
</evidence>
<name>A0AAE9YVI4_9GAMM</name>
<keyword evidence="1" id="KW-0472">Membrane</keyword>
<evidence type="ECO:0000313" key="3">
    <source>
        <dbReference type="Proteomes" id="UP000032568"/>
    </source>
</evidence>
<organism evidence="2 3">
    <name type="scientific">Thalassomonas actiniarum</name>
    <dbReference type="NCBI Taxonomy" id="485447"/>
    <lineage>
        <taxon>Bacteria</taxon>
        <taxon>Pseudomonadati</taxon>
        <taxon>Pseudomonadota</taxon>
        <taxon>Gammaproteobacteria</taxon>
        <taxon>Alteromonadales</taxon>
        <taxon>Colwelliaceae</taxon>
        <taxon>Thalassomonas</taxon>
    </lineage>
</organism>
<reference evidence="2 3" key="1">
    <citation type="journal article" date="2015" name="Genome Announc.">
        <title>Draft Genome Sequences of Marine Isolates of Thalassomonas viridans and Thalassomonas actiniarum.</title>
        <authorList>
            <person name="Olonade I."/>
            <person name="van Zyl L.J."/>
            <person name="Trindade M."/>
        </authorList>
    </citation>
    <scope>NUCLEOTIDE SEQUENCE [LARGE SCALE GENOMIC DNA]</scope>
    <source>
        <strain evidence="2 3">A5K-106</strain>
    </source>
</reference>
<protein>
    <submittedName>
        <fullName evidence="2">PepSY domain-containing protein</fullName>
    </submittedName>
</protein>
<keyword evidence="3" id="KW-1185">Reference proteome</keyword>
<keyword evidence="1" id="KW-1133">Transmembrane helix</keyword>